<protein>
    <recommendedName>
        <fullName evidence="1">PKD domain-containing protein</fullName>
    </recommendedName>
</protein>
<evidence type="ECO:0000313" key="2">
    <source>
        <dbReference type="EMBL" id="PQJ52332.1"/>
    </source>
</evidence>
<dbReference type="InterPro" id="IPR000601">
    <property type="entry name" value="PKD_dom"/>
</dbReference>
<accession>A0A2S7US78</accession>
<gene>
    <name evidence="2" type="ORF">BTO11_00770</name>
</gene>
<dbReference type="Pfam" id="PF00801">
    <property type="entry name" value="PKD"/>
    <property type="match status" value="1"/>
</dbReference>
<dbReference type="EMBL" id="MSCH01000003">
    <property type="protein sequence ID" value="PQJ52332.1"/>
    <property type="molecule type" value="Genomic_DNA"/>
</dbReference>
<feature type="domain" description="PKD" evidence="1">
    <location>
        <begin position="258"/>
        <end position="295"/>
    </location>
</feature>
<organism evidence="2 3">
    <name type="scientific">Psychrosphaera saromensis</name>
    <dbReference type="NCBI Taxonomy" id="716813"/>
    <lineage>
        <taxon>Bacteria</taxon>
        <taxon>Pseudomonadati</taxon>
        <taxon>Pseudomonadota</taxon>
        <taxon>Gammaproteobacteria</taxon>
        <taxon>Alteromonadales</taxon>
        <taxon>Pseudoalteromonadaceae</taxon>
        <taxon>Psychrosphaera</taxon>
    </lineage>
</organism>
<comment type="caution">
    <text evidence="2">The sequence shown here is derived from an EMBL/GenBank/DDBJ whole genome shotgun (WGS) entry which is preliminary data.</text>
</comment>
<dbReference type="PROSITE" id="PS50093">
    <property type="entry name" value="PKD"/>
    <property type="match status" value="1"/>
</dbReference>
<dbReference type="Proteomes" id="UP000239007">
    <property type="component" value="Unassembled WGS sequence"/>
</dbReference>
<dbReference type="SUPFAM" id="SSF49299">
    <property type="entry name" value="PKD domain"/>
    <property type="match status" value="1"/>
</dbReference>
<dbReference type="AlphaFoldDB" id="A0A2S7US78"/>
<evidence type="ECO:0000313" key="3">
    <source>
        <dbReference type="Proteomes" id="UP000239007"/>
    </source>
</evidence>
<dbReference type="Gene3D" id="2.60.40.10">
    <property type="entry name" value="Immunoglobulins"/>
    <property type="match status" value="3"/>
</dbReference>
<dbReference type="InterPro" id="IPR013783">
    <property type="entry name" value="Ig-like_fold"/>
</dbReference>
<proteinExistence type="predicted"/>
<dbReference type="OrthoDB" id="7056509at2"/>
<evidence type="ECO:0000259" key="1">
    <source>
        <dbReference type="PROSITE" id="PS50093"/>
    </source>
</evidence>
<keyword evidence="3" id="KW-1185">Reference proteome</keyword>
<dbReference type="RefSeq" id="WP_105050790.1">
    <property type="nucleotide sequence ID" value="NZ_BMYG01000005.1"/>
</dbReference>
<sequence>MSLSSLTVFNFGYLGLSNIIRNCSRLLVAISFALTLAACGGGGGDSGEEVIIEVPVDDATDAGSEVAVDTTAPIITLNGDAEVNAEFGSTYTDLGATATDDVDVVVDVITTGVDVIDTSSFSTYTITYTATDAANNTTTKTRTVTVVDTTPPVITLADDEDFNLVQNNRYSKYSESGATAFDLADGDINVVITGDVDHSAIGTYTITYTATDNSNNITTLSRSVNVEEQTPFITVWDTNPAGTNFSSASNQIIIGTDGSGYNFTVDWGDGIIEENLTGDTTHTYSAEGEYTVKITGEFPGIYFGYHTRGYDNDKLLSVEQWGNNPWQSMENAFNETNQMTFNATDAPDLSQVTRMNNMFYDCLAFNSDISHWDVSNVTNMSAMFEETNSFNQDITAWDVSSVTNMSRMFKYADAFNQDISAWDVSSVTNMSEMFANTEIFNQSLNDWDVLNVTDMHDMFSVAEAFNQDISQWDVSNVTTMDRMFYKAEVFNQDISQWDTSSLVNASNMFNGATAFDQNLGEWDMSNVTNVTNMLSSSGLSTVNYDALLNGWSTQILKPNLNFSTNATVSSAGLDAWQYIENTYNWVFNHNSPF</sequence>
<dbReference type="NCBIfam" id="TIGR02167">
    <property type="entry name" value="Liste_lipo_26"/>
    <property type="match status" value="4"/>
</dbReference>
<dbReference type="Pfam" id="PF16403">
    <property type="entry name" value="Bact_surface_Ig-like"/>
    <property type="match status" value="2"/>
</dbReference>
<dbReference type="InterPro" id="IPR032179">
    <property type="entry name" value="Cry22Aa_Ig-like"/>
</dbReference>
<dbReference type="InterPro" id="IPR035986">
    <property type="entry name" value="PKD_dom_sf"/>
</dbReference>
<dbReference type="CDD" id="cd00146">
    <property type="entry name" value="PKD"/>
    <property type="match status" value="1"/>
</dbReference>
<name>A0A2S7US78_9GAMM</name>
<dbReference type="InterPro" id="IPR011889">
    <property type="entry name" value="Liste_lipo_26"/>
</dbReference>
<dbReference type="Pfam" id="PF03382">
    <property type="entry name" value="DUF285"/>
    <property type="match status" value="1"/>
</dbReference>
<dbReference type="InterPro" id="IPR005046">
    <property type="entry name" value="DUF285"/>
</dbReference>
<reference evidence="2 3" key="1">
    <citation type="submission" date="2016-12" db="EMBL/GenBank/DDBJ databases">
        <title>Diversity of luminous bacteria.</title>
        <authorList>
            <person name="Yoshizawa S."/>
            <person name="Kogure K."/>
        </authorList>
    </citation>
    <scope>NUCLEOTIDE SEQUENCE [LARGE SCALE GENOMIC DNA]</scope>
    <source>
        <strain evidence="2 3">SA4-48</strain>
    </source>
</reference>